<evidence type="ECO:0000256" key="3">
    <source>
        <dbReference type="ARBA" id="ARBA00022842"/>
    </source>
</evidence>
<proteinExistence type="inferred from homology"/>
<dbReference type="Pfam" id="PF19086">
    <property type="entry name" value="Terpene_syn_C_2"/>
    <property type="match status" value="1"/>
</dbReference>
<evidence type="ECO:0000256" key="5">
    <source>
        <dbReference type="ARBA" id="ARBA00035573"/>
    </source>
</evidence>
<comment type="similarity">
    <text evidence="6">Belongs to the terpene synthase family. 2-methylisoborneol synthase subfamily.</text>
</comment>
<evidence type="ECO:0000256" key="8">
    <source>
        <dbReference type="ARBA" id="ARBA00035696"/>
    </source>
</evidence>
<evidence type="ECO:0000313" key="10">
    <source>
        <dbReference type="EMBL" id="KUO21311.1"/>
    </source>
</evidence>
<dbReference type="GO" id="GO:0046872">
    <property type="term" value="F:metal ion binding"/>
    <property type="evidence" value="ECO:0007669"/>
    <property type="project" value="UniProtKB-KW"/>
</dbReference>
<keyword evidence="11" id="KW-1185">Reference proteome</keyword>
<feature type="region of interest" description="Disordered" evidence="9">
    <location>
        <begin position="38"/>
        <end position="114"/>
    </location>
</feature>
<comment type="cofactor">
    <cofactor evidence="1">
        <name>Mg(2+)</name>
        <dbReference type="ChEBI" id="CHEBI:18420"/>
    </cofactor>
</comment>
<dbReference type="SFLD" id="SFLDS00005">
    <property type="entry name" value="Isoprenoid_Synthase_Type_I"/>
    <property type="match status" value="1"/>
</dbReference>
<evidence type="ECO:0000256" key="7">
    <source>
        <dbReference type="ARBA" id="ARBA00035680"/>
    </source>
</evidence>
<dbReference type="GO" id="GO:0042214">
    <property type="term" value="P:terpene metabolic process"/>
    <property type="evidence" value="ECO:0007669"/>
    <property type="project" value="InterPro"/>
</dbReference>
<evidence type="ECO:0000256" key="2">
    <source>
        <dbReference type="ARBA" id="ARBA00022723"/>
    </source>
</evidence>
<evidence type="ECO:0000256" key="1">
    <source>
        <dbReference type="ARBA" id="ARBA00001946"/>
    </source>
</evidence>
<comment type="catalytic activity">
    <reaction evidence="5">
        <text>(E)-2-methylgeranyl diphosphate + H2O = 2-methylisoborneol + diphosphate</text>
        <dbReference type="Rhea" id="RHEA:32571"/>
        <dbReference type="ChEBI" id="CHEBI:15377"/>
        <dbReference type="ChEBI" id="CHEBI:33019"/>
        <dbReference type="ChEBI" id="CHEBI:61984"/>
        <dbReference type="ChEBI" id="CHEBI:61987"/>
        <dbReference type="EC" id="4.2.3.118"/>
    </reaction>
</comment>
<reference evidence="10 11" key="1">
    <citation type="submission" date="2015-10" db="EMBL/GenBank/DDBJ databases">
        <title>Draft genome sequence of Streptomyces sp. RV15, isolated from a marine sponge.</title>
        <authorList>
            <person name="Ruckert C."/>
            <person name="Abdelmohsen U.R."/>
            <person name="Winkler A."/>
            <person name="Hentschel U."/>
            <person name="Kalinowski J."/>
            <person name="Kampfer P."/>
            <person name="Glaeser S."/>
        </authorList>
    </citation>
    <scope>NUCLEOTIDE SEQUENCE [LARGE SCALE GENOMIC DNA]</scope>
    <source>
        <strain evidence="10 11">RV15</strain>
    </source>
</reference>
<sequence>MSLISRAVAPAADHDMAGLVRALLSAGASAPARLPVAAKASRGPRLPSGPTGLGTSAASALVRPPTPVRPSGPAAGSAREAVRPGPPLPTAPTGLGTSAAGLPRRPLPTAAPDAIRPPARVRLSAPVRPSAPVLPTGPTGLGTSAARIARRSLLPIAPDAVRESDPLGLGTSAPRPEPASSDPAPTDPVRRLHCPPAVRDDPALGETVNERLVEWAEEVGIYPGQLDKVRKAGFGRLIMLAHPESDDPDRLLAAAKCALSEWSVDDHYMDGEVEEARPELLGQRLAIAHSVIDQAHLPPAYAPQLEEVVQADPVMRALRSGLDNLARYATTTQVRRLRHELGIMFVAYNQEGVWQNTGQTPPVWEFLMHRHENSFVPCMVLVDAVAGYELPQGEFADPRVRRAFTMAGSASVIVNDLYSMGKESPTDFSLPRLIAAEDGCSPEEAVDRTVEIHNELMHTFEAEAAVLSATGSPELRRFLAGTWAWLGGSRAWHAGSARYHGDAA</sequence>
<dbReference type="InterPro" id="IPR008949">
    <property type="entry name" value="Isoprenoid_synthase_dom_sf"/>
</dbReference>
<dbReference type="InterPro" id="IPR034686">
    <property type="entry name" value="Terpene_cyclase-like_2"/>
</dbReference>
<dbReference type="EMBL" id="LMXB01000025">
    <property type="protein sequence ID" value="KUO21311.1"/>
    <property type="molecule type" value="Genomic_DNA"/>
</dbReference>
<dbReference type="Gene3D" id="1.10.600.10">
    <property type="entry name" value="Farnesyl Diphosphate Synthase"/>
    <property type="match status" value="1"/>
</dbReference>
<evidence type="ECO:0000256" key="9">
    <source>
        <dbReference type="SAM" id="MobiDB-lite"/>
    </source>
</evidence>
<dbReference type="SFLD" id="SFLDG01020">
    <property type="entry name" value="Terpene_Cyclase_Like_2"/>
    <property type="match status" value="1"/>
</dbReference>
<dbReference type="AlphaFoldDB" id="A0A101V2J4"/>
<evidence type="ECO:0000256" key="6">
    <source>
        <dbReference type="ARBA" id="ARBA00035653"/>
    </source>
</evidence>
<dbReference type="NCBIfam" id="NF041167">
    <property type="entry name" value="f2_encap_cargo2"/>
    <property type="match status" value="1"/>
</dbReference>
<dbReference type="SUPFAM" id="SSF48576">
    <property type="entry name" value="Terpenoid synthases"/>
    <property type="match status" value="1"/>
</dbReference>
<evidence type="ECO:0000256" key="4">
    <source>
        <dbReference type="ARBA" id="ARBA00023239"/>
    </source>
</evidence>
<dbReference type="EC" id="4.2.3.118" evidence="7"/>
<dbReference type="Proteomes" id="UP000053260">
    <property type="component" value="Unassembled WGS sequence"/>
</dbReference>
<dbReference type="InterPro" id="IPR047945">
    <property type="entry name" value="MIB_synthase"/>
</dbReference>
<accession>A0A101V2J4</accession>
<keyword evidence="2" id="KW-0479">Metal-binding</keyword>
<name>A0A101V2J4_9ACTN</name>
<feature type="region of interest" description="Disordered" evidence="9">
    <location>
        <begin position="157"/>
        <end position="202"/>
    </location>
</feature>
<dbReference type="GO" id="GO:0010333">
    <property type="term" value="F:terpene synthase activity"/>
    <property type="evidence" value="ECO:0007669"/>
    <property type="project" value="InterPro"/>
</dbReference>
<dbReference type="RefSeq" id="WP_107122392.1">
    <property type="nucleotide sequence ID" value="NZ_KQ949078.1"/>
</dbReference>
<keyword evidence="4" id="KW-0456">Lyase</keyword>
<protein>
    <recommendedName>
        <fullName evidence="8">2-methylisoborneol synthase</fullName>
        <ecNumber evidence="7">4.2.3.118</ecNumber>
    </recommendedName>
</protein>
<gene>
    <name evidence="10" type="ORF">AQJ91_10110</name>
</gene>
<keyword evidence="3" id="KW-0460">Magnesium</keyword>
<evidence type="ECO:0000313" key="11">
    <source>
        <dbReference type="Proteomes" id="UP000053260"/>
    </source>
</evidence>
<organism evidence="10 11">
    <name type="scientific">Streptomyces dysideae</name>
    <dbReference type="NCBI Taxonomy" id="909626"/>
    <lineage>
        <taxon>Bacteria</taxon>
        <taxon>Bacillati</taxon>
        <taxon>Actinomycetota</taxon>
        <taxon>Actinomycetes</taxon>
        <taxon>Kitasatosporales</taxon>
        <taxon>Streptomycetaceae</taxon>
        <taxon>Streptomyces</taxon>
    </lineage>
</organism>
<dbReference type="OrthoDB" id="4567121at2"/>
<dbReference type="STRING" id="909626.AQJ91_10110"/>
<comment type="caution">
    <text evidence="10">The sequence shown here is derived from an EMBL/GenBank/DDBJ whole genome shotgun (WGS) entry which is preliminary data.</text>
</comment>